<reference evidence="6 7" key="1">
    <citation type="journal article" date="2018" name="Nat. Ecol. Evol.">
        <title>Pezizomycetes genomes reveal the molecular basis of ectomycorrhizal truffle lifestyle.</title>
        <authorList>
            <person name="Murat C."/>
            <person name="Payen T."/>
            <person name="Noel B."/>
            <person name="Kuo A."/>
            <person name="Morin E."/>
            <person name="Chen J."/>
            <person name="Kohler A."/>
            <person name="Krizsan K."/>
            <person name="Balestrini R."/>
            <person name="Da Silva C."/>
            <person name="Montanini B."/>
            <person name="Hainaut M."/>
            <person name="Levati E."/>
            <person name="Barry K.W."/>
            <person name="Belfiori B."/>
            <person name="Cichocki N."/>
            <person name="Clum A."/>
            <person name="Dockter R.B."/>
            <person name="Fauchery L."/>
            <person name="Guy J."/>
            <person name="Iotti M."/>
            <person name="Le Tacon F."/>
            <person name="Lindquist E.A."/>
            <person name="Lipzen A."/>
            <person name="Malagnac F."/>
            <person name="Mello A."/>
            <person name="Molinier V."/>
            <person name="Miyauchi S."/>
            <person name="Poulain J."/>
            <person name="Riccioni C."/>
            <person name="Rubini A."/>
            <person name="Sitrit Y."/>
            <person name="Splivallo R."/>
            <person name="Traeger S."/>
            <person name="Wang M."/>
            <person name="Zifcakova L."/>
            <person name="Wipf D."/>
            <person name="Zambonelli A."/>
            <person name="Paolocci F."/>
            <person name="Nowrousian M."/>
            <person name="Ottonello S."/>
            <person name="Baldrian P."/>
            <person name="Spatafora J.W."/>
            <person name="Henrissat B."/>
            <person name="Nagy L.G."/>
            <person name="Aury J.M."/>
            <person name="Wincker P."/>
            <person name="Grigoriev I.V."/>
            <person name="Bonfante P."/>
            <person name="Martin F.M."/>
        </authorList>
    </citation>
    <scope>NUCLEOTIDE SEQUENCE [LARGE SCALE GENOMIC DNA]</scope>
    <source>
        <strain evidence="6 7">ATCC MYA-4762</strain>
    </source>
</reference>
<dbReference type="GO" id="GO:0030366">
    <property type="term" value="F:molybdopterin synthase activity"/>
    <property type="evidence" value="ECO:0007669"/>
    <property type="project" value="UniProtKB-UniRule"/>
</dbReference>
<dbReference type="Gene3D" id="3.10.20.30">
    <property type="match status" value="1"/>
</dbReference>
<comment type="function">
    <text evidence="5">Acts as a sulfur carrier required for molybdopterin biosynthesis. Component of the molybdopterin synthase complex that catalyzes the conversion of precursor Z into molybdopterin by mediating the incorporation of 2 sulfur atoms into precursor Z to generate a dithiolene group. In the complex, serves as sulfur donor by being thiocarboxylated (-COSH) at its C-terminus by UBA4. After interaction with MOCS2B, the sulfur is then transferred to precursor Z to form molybdopterin.</text>
</comment>
<comment type="PTM">
    <text evidence="5">C-terminal thiocarboxylation occurs in 2 steps, it is first acyl-adenylated (-COAMP) via the hesA/moeB/thiF part of UBA4, then thiocarboxylated (-COSH) via the rhodanese domain of UBA4.</text>
</comment>
<dbReference type="InterPro" id="IPR028887">
    <property type="entry name" value="MOCS2A_euk"/>
</dbReference>
<evidence type="ECO:0000313" key="7">
    <source>
        <dbReference type="Proteomes" id="UP000267821"/>
    </source>
</evidence>
<name>A0A3N4LTT1_9PEZI</name>
<evidence type="ECO:0000256" key="2">
    <source>
        <dbReference type="ARBA" id="ARBA00022553"/>
    </source>
</evidence>
<evidence type="ECO:0000313" key="6">
    <source>
        <dbReference type="EMBL" id="RPB24041.1"/>
    </source>
</evidence>
<dbReference type="STRING" id="1051890.A0A3N4LTT1"/>
<feature type="modified residue" description="1-thioglycine; alternate" evidence="5">
    <location>
        <position position="92"/>
    </location>
</feature>
<comment type="subcellular location">
    <subcellularLocation>
        <location evidence="5">Cytoplasm</location>
    </subcellularLocation>
</comment>
<comment type="similarity">
    <text evidence="5">Belongs to the MoaD family. MOCS2A subfamily.</text>
</comment>
<dbReference type="OrthoDB" id="5595860at2759"/>
<keyword evidence="4 5" id="KW-0501">Molybdenum cofactor biosynthesis</keyword>
<dbReference type="GO" id="GO:0000166">
    <property type="term" value="F:nucleotide binding"/>
    <property type="evidence" value="ECO:0007669"/>
    <property type="project" value="UniProtKB-KW"/>
</dbReference>
<dbReference type="SUPFAM" id="SSF54285">
    <property type="entry name" value="MoaD/ThiS"/>
    <property type="match status" value="1"/>
</dbReference>
<dbReference type="InParanoid" id="A0A3N4LTT1"/>
<protein>
    <recommendedName>
        <fullName evidence="5">Molybdopterin synthase sulfur carrier subunit</fullName>
    </recommendedName>
    <alternativeName>
        <fullName evidence="5">Common component for nitrate reductase and xanthine dehydrogenase protein G</fullName>
    </alternativeName>
    <alternativeName>
        <fullName evidence="5">Molybdenum cofactor synthesis protein 2 small subunit</fullName>
    </alternativeName>
    <alternativeName>
        <fullName evidence="5">Molybdenum cofactor synthesis protein 2A</fullName>
    </alternativeName>
    <alternativeName>
        <fullName evidence="5">Sulfur carrier protein MOCS2A</fullName>
        <shortName evidence="5">MOCS2A</shortName>
    </alternativeName>
</protein>
<evidence type="ECO:0000256" key="4">
    <source>
        <dbReference type="ARBA" id="ARBA00023150"/>
    </source>
</evidence>
<keyword evidence="1 5" id="KW-0963">Cytoplasm</keyword>
<keyword evidence="7" id="KW-1185">Reference proteome</keyword>
<keyword evidence="2 5" id="KW-0597">Phosphoprotein</keyword>
<comment type="subunit">
    <text evidence="5">Heterotetramer; composed of 2 small (MOCS2A) and 2 large (MOCS2B) subunits.</text>
</comment>
<gene>
    <name evidence="5" type="primary">cnxG</name>
    <name evidence="6" type="ORF">L211DRAFT_808378</name>
</gene>
<proteinExistence type="inferred from homology"/>
<dbReference type="InterPro" id="IPR012675">
    <property type="entry name" value="Beta-grasp_dom_sf"/>
</dbReference>
<dbReference type="GO" id="GO:0006777">
    <property type="term" value="P:Mo-molybdopterin cofactor biosynthetic process"/>
    <property type="evidence" value="ECO:0007669"/>
    <property type="project" value="UniProtKB-UniRule"/>
</dbReference>
<feature type="modified residue" description="Glycyl adenylate; alternate" evidence="5">
    <location>
        <position position="92"/>
    </location>
</feature>
<organism evidence="6 7">
    <name type="scientific">Terfezia boudieri ATCC MYA-4762</name>
    <dbReference type="NCBI Taxonomy" id="1051890"/>
    <lineage>
        <taxon>Eukaryota</taxon>
        <taxon>Fungi</taxon>
        <taxon>Dikarya</taxon>
        <taxon>Ascomycota</taxon>
        <taxon>Pezizomycotina</taxon>
        <taxon>Pezizomycetes</taxon>
        <taxon>Pezizales</taxon>
        <taxon>Pezizaceae</taxon>
        <taxon>Terfezia</taxon>
    </lineage>
</organism>
<accession>A0A3N4LTT1</accession>
<dbReference type="InterPro" id="IPR003749">
    <property type="entry name" value="ThiS/MoaD-like"/>
</dbReference>
<keyword evidence="3 5" id="KW-0547">Nucleotide-binding</keyword>
<evidence type="ECO:0000256" key="1">
    <source>
        <dbReference type="ARBA" id="ARBA00022490"/>
    </source>
</evidence>
<sequence length="92" mass="9844">MSTFTILYFAACSSYTSRLYEALPAPLPISKLYSVLEEKYAGITEKVLGSCLVTVNLEYVDITGGDGHDMIQGEVVIQPGDEVAIIPPVSSG</sequence>
<dbReference type="PANTHER" id="PTHR33359:SF1">
    <property type="entry name" value="MOLYBDOPTERIN SYNTHASE SULFUR CARRIER SUBUNIT"/>
    <property type="match status" value="1"/>
</dbReference>
<dbReference type="CDD" id="cd00754">
    <property type="entry name" value="Ubl_MoaD"/>
    <property type="match status" value="1"/>
</dbReference>
<comment type="pathway">
    <text evidence="5">Cofactor biosynthesis; molybdopterin biosynthesis.</text>
</comment>
<dbReference type="EMBL" id="ML121543">
    <property type="protein sequence ID" value="RPB24041.1"/>
    <property type="molecule type" value="Genomic_DNA"/>
</dbReference>
<dbReference type="UniPathway" id="UPA00344"/>
<dbReference type="InterPro" id="IPR016155">
    <property type="entry name" value="Mopterin_synth/thiamin_S_b"/>
</dbReference>
<dbReference type="InterPro" id="IPR044672">
    <property type="entry name" value="MOCS2A"/>
</dbReference>
<dbReference type="AlphaFoldDB" id="A0A3N4LTT1"/>
<evidence type="ECO:0000256" key="5">
    <source>
        <dbReference type="HAMAP-Rule" id="MF_03051"/>
    </source>
</evidence>
<dbReference type="Proteomes" id="UP000267821">
    <property type="component" value="Unassembled WGS sequence"/>
</dbReference>
<dbReference type="GO" id="GO:1990140">
    <property type="term" value="C:molybdopterin synthase complex"/>
    <property type="evidence" value="ECO:0007669"/>
    <property type="project" value="UniProtKB-UniRule"/>
</dbReference>
<dbReference type="Pfam" id="PF02597">
    <property type="entry name" value="ThiS"/>
    <property type="match status" value="1"/>
</dbReference>
<dbReference type="HAMAP" id="MF_03051">
    <property type="entry name" value="MOCS2A"/>
    <property type="match status" value="1"/>
</dbReference>
<dbReference type="PANTHER" id="PTHR33359">
    <property type="entry name" value="MOLYBDOPTERIN SYNTHASE SULFUR CARRIER SUBUNIT"/>
    <property type="match status" value="1"/>
</dbReference>
<dbReference type="GO" id="GO:1990133">
    <property type="term" value="C:molybdopterin adenylyltransferase complex"/>
    <property type="evidence" value="ECO:0007669"/>
    <property type="project" value="TreeGrafter"/>
</dbReference>
<evidence type="ECO:0000256" key="3">
    <source>
        <dbReference type="ARBA" id="ARBA00022741"/>
    </source>
</evidence>